<dbReference type="AlphaFoldDB" id="A0A1X0RFR3"/>
<sequence>RATENRLTAPKGIVSSHYLRYIDNTIDIMDEFSECMLPEKIGKEKVHICVSCLFIHSLNSFRVF</sequence>
<organism evidence="1">
    <name type="scientific">Rhizopus microsporus var. microsporus</name>
    <dbReference type="NCBI Taxonomy" id="86635"/>
    <lineage>
        <taxon>Eukaryota</taxon>
        <taxon>Fungi</taxon>
        <taxon>Fungi incertae sedis</taxon>
        <taxon>Mucoromycota</taxon>
        <taxon>Mucoromycotina</taxon>
        <taxon>Mucoromycetes</taxon>
        <taxon>Mucorales</taxon>
        <taxon>Mucorineae</taxon>
        <taxon>Rhizopodaceae</taxon>
        <taxon>Rhizopus</taxon>
    </lineage>
</organism>
<name>A0A1X0RFR3_RHIZD</name>
<proteinExistence type="predicted"/>
<protein>
    <submittedName>
        <fullName evidence="1">Uncharacterized protein</fullName>
    </submittedName>
</protein>
<dbReference type="VEuPathDB" id="FungiDB:BCV72DRAFT_198665"/>
<feature type="non-terminal residue" evidence="1">
    <location>
        <position position="1"/>
    </location>
</feature>
<reference evidence="1" key="1">
    <citation type="journal article" date="2016" name="Proc. Natl. Acad. Sci. U.S.A.">
        <title>Lipid metabolic changes in an early divergent fungus govern the establishment of a mutualistic symbiosis with endobacteria.</title>
        <authorList>
            <person name="Lastovetsky O.A."/>
            <person name="Gaspar M.L."/>
            <person name="Mondo S.J."/>
            <person name="LaButti K.M."/>
            <person name="Sandor L."/>
            <person name="Grigoriev I.V."/>
            <person name="Henry S.A."/>
            <person name="Pawlowska T.E."/>
        </authorList>
    </citation>
    <scope>NUCLEOTIDE SEQUENCE [LARGE SCALE GENOMIC DNA]</scope>
    <source>
        <strain evidence="1">ATCC 52814</strain>
    </source>
</reference>
<dbReference type="EMBL" id="KV921861">
    <property type="protein sequence ID" value="ORE10913.1"/>
    <property type="molecule type" value="Genomic_DNA"/>
</dbReference>
<dbReference type="Proteomes" id="UP000242414">
    <property type="component" value="Unassembled WGS sequence"/>
</dbReference>
<evidence type="ECO:0000313" key="1">
    <source>
        <dbReference type="EMBL" id="ORE10913.1"/>
    </source>
</evidence>
<gene>
    <name evidence="1" type="ORF">BCV72DRAFT_198665</name>
</gene>
<accession>A0A1X0RFR3</accession>